<evidence type="ECO:0000256" key="12">
    <source>
        <dbReference type="ARBA" id="ARBA00023136"/>
    </source>
</evidence>
<feature type="transmembrane region" description="Helical" evidence="14">
    <location>
        <begin position="892"/>
        <end position="912"/>
    </location>
</feature>
<reference evidence="16" key="2">
    <citation type="submission" date="2024-02" db="EMBL/GenBank/DDBJ databases">
        <title>Comparative genomics of Cryptococcus and Kwoniella reveals pathogenesis evolution and contrasting modes of karyotype evolution via chromosome fusion or intercentromeric recombination.</title>
        <authorList>
            <person name="Coelho M.A."/>
            <person name="David-Palma M."/>
            <person name="Shea T."/>
            <person name="Bowers K."/>
            <person name="McGinley-Smith S."/>
            <person name="Mohammad A.W."/>
            <person name="Gnirke A."/>
            <person name="Yurkov A.M."/>
            <person name="Nowrousian M."/>
            <person name="Sun S."/>
            <person name="Cuomo C.A."/>
            <person name="Heitman J."/>
        </authorList>
    </citation>
    <scope>NUCLEOTIDE SEQUENCE</scope>
    <source>
        <strain evidence="16">CBS 10117</strain>
    </source>
</reference>
<dbReference type="Proteomes" id="UP000078595">
    <property type="component" value="Chromosome 8"/>
</dbReference>
<reference evidence="16" key="1">
    <citation type="submission" date="2013-07" db="EMBL/GenBank/DDBJ databases">
        <authorList>
            <consortium name="The Broad Institute Genome Sequencing Platform"/>
            <person name="Cuomo C."/>
            <person name="Litvintseva A."/>
            <person name="Chen Y."/>
            <person name="Heitman J."/>
            <person name="Sun S."/>
            <person name="Springer D."/>
            <person name="Dromer F."/>
            <person name="Young S.K."/>
            <person name="Zeng Q."/>
            <person name="Gargeya S."/>
            <person name="Fitzgerald M."/>
            <person name="Abouelleil A."/>
            <person name="Alvarado L."/>
            <person name="Berlin A.M."/>
            <person name="Chapman S.B."/>
            <person name="Dewar J."/>
            <person name="Goldberg J."/>
            <person name="Griggs A."/>
            <person name="Gujja S."/>
            <person name="Hansen M."/>
            <person name="Howarth C."/>
            <person name="Imamovic A."/>
            <person name="Larimer J."/>
            <person name="McCowan C."/>
            <person name="Murphy C."/>
            <person name="Pearson M."/>
            <person name="Priest M."/>
            <person name="Roberts A."/>
            <person name="Saif S."/>
            <person name="Shea T."/>
            <person name="Sykes S."/>
            <person name="Wortman J."/>
            <person name="Nusbaum C."/>
            <person name="Birren B."/>
        </authorList>
    </citation>
    <scope>NUCLEOTIDE SEQUENCE</scope>
    <source>
        <strain evidence="16">CBS 10117</strain>
    </source>
</reference>
<dbReference type="InterPro" id="IPR013083">
    <property type="entry name" value="Znf_RING/FYVE/PHD"/>
</dbReference>
<dbReference type="EC" id="2.3.2.27" evidence="4"/>
<evidence type="ECO:0000256" key="4">
    <source>
        <dbReference type="ARBA" id="ARBA00012483"/>
    </source>
</evidence>
<keyword evidence="8" id="KW-0863">Zinc-finger</keyword>
<feature type="transmembrane region" description="Helical" evidence="14">
    <location>
        <begin position="102"/>
        <end position="120"/>
    </location>
</feature>
<gene>
    <name evidence="16" type="ORF">I303_106813</name>
</gene>
<dbReference type="PANTHER" id="PTHR13145:SF0">
    <property type="entry name" value="E3 UBIQUITIN-PROTEIN LIGASE MARCHF6"/>
    <property type="match status" value="1"/>
</dbReference>
<feature type="transmembrane region" description="Helical" evidence="14">
    <location>
        <begin position="1354"/>
        <end position="1379"/>
    </location>
</feature>
<keyword evidence="12 14" id="KW-0472">Membrane</keyword>
<feature type="transmembrane region" description="Helical" evidence="14">
    <location>
        <begin position="218"/>
        <end position="239"/>
    </location>
</feature>
<evidence type="ECO:0000313" key="16">
    <source>
        <dbReference type="EMBL" id="WWC64205.1"/>
    </source>
</evidence>
<keyword evidence="17" id="KW-1185">Reference proteome</keyword>
<evidence type="ECO:0000256" key="2">
    <source>
        <dbReference type="ARBA" id="ARBA00004141"/>
    </source>
</evidence>
<dbReference type="SMART" id="SM00744">
    <property type="entry name" value="RINGv"/>
    <property type="match status" value="1"/>
</dbReference>
<name>A0AAJ8KVG0_9TREE</name>
<feature type="transmembrane region" description="Helical" evidence="14">
    <location>
        <begin position="849"/>
        <end position="872"/>
    </location>
</feature>
<dbReference type="GeneID" id="28972243"/>
<evidence type="ECO:0000256" key="5">
    <source>
        <dbReference type="ARBA" id="ARBA00022679"/>
    </source>
</evidence>
<keyword evidence="9" id="KW-0833">Ubl conjugation pathway</keyword>
<feature type="compositionally biased region" description="Basic and acidic residues" evidence="13">
    <location>
        <begin position="310"/>
        <end position="319"/>
    </location>
</feature>
<keyword evidence="10" id="KW-0862">Zinc</keyword>
<evidence type="ECO:0000256" key="13">
    <source>
        <dbReference type="SAM" id="MobiDB-lite"/>
    </source>
</evidence>
<dbReference type="PROSITE" id="PS51292">
    <property type="entry name" value="ZF_RING_CH"/>
    <property type="match status" value="1"/>
</dbReference>
<keyword evidence="5" id="KW-0808">Transferase</keyword>
<dbReference type="KEGG" id="kdj:28972243"/>
<feature type="transmembrane region" description="Helical" evidence="14">
    <location>
        <begin position="1297"/>
        <end position="1319"/>
    </location>
</feature>
<dbReference type="GO" id="GO:0036503">
    <property type="term" value="P:ERAD pathway"/>
    <property type="evidence" value="ECO:0007669"/>
    <property type="project" value="TreeGrafter"/>
</dbReference>
<feature type="transmembrane region" description="Helical" evidence="14">
    <location>
        <begin position="644"/>
        <end position="665"/>
    </location>
</feature>
<evidence type="ECO:0000256" key="3">
    <source>
        <dbReference type="ARBA" id="ARBA00004906"/>
    </source>
</evidence>
<feature type="transmembrane region" description="Helical" evidence="14">
    <location>
        <begin position="1391"/>
        <end position="1413"/>
    </location>
</feature>
<feature type="compositionally biased region" description="Basic and acidic residues" evidence="13">
    <location>
        <begin position="475"/>
        <end position="507"/>
    </location>
</feature>
<organism evidence="16 17">
    <name type="scientific">Kwoniella dejecticola CBS 10117</name>
    <dbReference type="NCBI Taxonomy" id="1296121"/>
    <lineage>
        <taxon>Eukaryota</taxon>
        <taxon>Fungi</taxon>
        <taxon>Dikarya</taxon>
        <taxon>Basidiomycota</taxon>
        <taxon>Agaricomycotina</taxon>
        <taxon>Tremellomycetes</taxon>
        <taxon>Tremellales</taxon>
        <taxon>Cryptococcaceae</taxon>
        <taxon>Kwoniella</taxon>
    </lineage>
</organism>
<evidence type="ECO:0000259" key="15">
    <source>
        <dbReference type="PROSITE" id="PS51292"/>
    </source>
</evidence>
<feature type="transmembrane region" description="Helical" evidence="14">
    <location>
        <begin position="1210"/>
        <end position="1232"/>
    </location>
</feature>
<dbReference type="EMBL" id="CP144537">
    <property type="protein sequence ID" value="WWC64205.1"/>
    <property type="molecule type" value="Genomic_DNA"/>
</dbReference>
<evidence type="ECO:0000256" key="14">
    <source>
        <dbReference type="SAM" id="Phobius"/>
    </source>
</evidence>
<proteinExistence type="predicted"/>
<dbReference type="GO" id="GO:0005789">
    <property type="term" value="C:endoplasmic reticulum membrane"/>
    <property type="evidence" value="ECO:0007669"/>
    <property type="project" value="TreeGrafter"/>
</dbReference>
<evidence type="ECO:0000256" key="11">
    <source>
        <dbReference type="ARBA" id="ARBA00022989"/>
    </source>
</evidence>
<comment type="pathway">
    <text evidence="3">Protein modification; protein ubiquitination.</text>
</comment>
<keyword evidence="6 14" id="KW-0812">Transmembrane</keyword>
<dbReference type="RefSeq" id="XP_065825523.1">
    <property type="nucleotide sequence ID" value="XM_065969451.1"/>
</dbReference>
<evidence type="ECO:0000313" key="17">
    <source>
        <dbReference type="Proteomes" id="UP000078595"/>
    </source>
</evidence>
<dbReference type="GO" id="GO:0061630">
    <property type="term" value="F:ubiquitin protein ligase activity"/>
    <property type="evidence" value="ECO:0007669"/>
    <property type="project" value="UniProtKB-EC"/>
</dbReference>
<feature type="domain" description="RING-CH-type" evidence="15">
    <location>
        <begin position="11"/>
        <end position="72"/>
    </location>
</feature>
<dbReference type="CDD" id="cd16702">
    <property type="entry name" value="RING_CH-C4HC3_MARCH6"/>
    <property type="match status" value="1"/>
</dbReference>
<evidence type="ECO:0000256" key="6">
    <source>
        <dbReference type="ARBA" id="ARBA00022692"/>
    </source>
</evidence>
<evidence type="ECO:0000256" key="7">
    <source>
        <dbReference type="ARBA" id="ARBA00022723"/>
    </source>
</evidence>
<comment type="catalytic activity">
    <reaction evidence="1">
        <text>S-ubiquitinyl-[E2 ubiquitin-conjugating enzyme]-L-cysteine + [acceptor protein]-L-lysine = [E2 ubiquitin-conjugating enzyme]-L-cysteine + N(6)-ubiquitinyl-[acceptor protein]-L-lysine.</text>
        <dbReference type="EC" id="2.3.2.27"/>
    </reaction>
</comment>
<feature type="compositionally biased region" description="Polar residues" evidence="13">
    <location>
        <begin position="361"/>
        <end position="375"/>
    </location>
</feature>
<dbReference type="InterPro" id="IPR056521">
    <property type="entry name" value="MARCHF6-like_C"/>
</dbReference>
<feature type="region of interest" description="Disordered" evidence="13">
    <location>
        <begin position="292"/>
        <end position="319"/>
    </location>
</feature>
<keyword evidence="7" id="KW-0479">Metal-binding</keyword>
<evidence type="ECO:0000256" key="8">
    <source>
        <dbReference type="ARBA" id="ARBA00022771"/>
    </source>
</evidence>
<keyword evidence="11 14" id="KW-1133">Transmembrane helix</keyword>
<dbReference type="Pfam" id="PF23113">
    <property type="entry name" value="MARCHF6_C"/>
    <property type="match status" value="1"/>
</dbReference>
<feature type="transmembrane region" description="Helical" evidence="14">
    <location>
        <begin position="963"/>
        <end position="984"/>
    </location>
</feature>
<feature type="transmembrane region" description="Helical" evidence="14">
    <location>
        <begin position="1168"/>
        <end position="1190"/>
    </location>
</feature>
<sequence length="1506" mass="167537">MGEFMPPIPRHHEDEEDVCRVCRVEGDEADPLIYPCKCSGSVRFVHPDCLKQWLAQTGKKHCEICGHKYTFTKIYPDQLPETIPVTVYIRQTILWLYRQQLWVARCILVVVTWLIVLPSINMFSLRSLLWIADHIGYTGPQTDDTSLSDFTGNTTDYTSSNVTDLLNITSEDNASNVNATRGISVGDLTDRPISTLFGVFRRAVERWMKGDENSAISFVLRGQILSISLAAVLIGLILLREWITQHNWQEGARPQIVEQGEINPEEWMIVNGIARRTTDVMAALLGKARADRQNRDLDRRRRRTTTPDSGEERREIEGQREEAALRLAQNQEESYRRQRVDLSENPDVSELLADLQANSNGHQESKLGATSQQAPPLTADGADSDQSGAVLSALEEYRRSHRLAEESLASTRDEDLRAGAAFDELMDQALASRRPLQLPSSTQPTYEGESDAGPSRPRFANAETEGPIASPSVQRDQKDFKKSFKEREGVAYKAPEMLKKGKGKAEGMSEEEQSGSGNTSQEAGNIPLFLPSSPTHTDTGNLIHEAPRVATPLPPIPPEIPTPPSSGTSAGGADERDWEDEPEAEIREIHDDMPLPIQGPGIEIRPVQVDFLDEEDEPWDGDDWNGILEVVGLIGPLHGLFQNVLFGVIIMSAAISIFVGLPLLIGKLFLSTDMIRTALSTARRTLHLIRKVTDPVVDIVFEIVKEVVALPVISSVRAVETILARKLGLSDSTPSGQTDILTKIAAFLSFTTSSSTAGEPVASDASQGRYIGLIGDALAWLGQHAYDTYTCYVAAKRRVSIGNTVSNRMTTVLSGYGVAAAIVGMIALPGENGGSISKELSKIVTDHAMFLKLAFFMILELGAFPLGIGLMIDGCTVPLWPGATIMGRIDKLRAGPFGVMFLDWLIGTMFMYQFATLLSHIRTLCRPGTLFFIRDPADPNYSPVKDIVEKSAFSQLRKLWTSAVMYSVIVFTLFGASCWSLAYLPYVNLLPLKLDPSYTPLTSVPFDLLFLHLVVPPTVTYVRPRHRAKKLMNIWWKRTISLFRLNTLMARRVSTNDYSALDARPNKLEQVWPILDPLYQVIFGKYNNESVKSRVPASDQVILLPPAQRKAEGGVFISLNEHGVPFTPEDKLRLLKQDRRAREASRDPIRDYEVIHLPQYWRTRVHTFIGTTLVTCAAILAFGAFGPIVTGRLASGLLGGAEKVHDGYNWLFGAYIIYLSSSLGLFARRHIMTLSKAARLRRSGRSTRIKRTFMRYLAGAYGLVTIYGVIPFLIGLMGDVYGSTFSWTRRGSAGGRIVVHIWDTWAMGTVICSLGVGLMSSLNKLKPARGSLLDKLKDQFKNPFPEDLSTTHKVVLPTIAFLLLIDCSPFVVTSLVALATKAKYDDEIYQALLQAIIPLLLRIFIAVAIKQYFNSGWSGMRQSMIDAEYVVEERVENYDASKEDQKLKLKRKSRAKDQQKLHGDVMGPEEREEDWEDDNEDEGVEAGEQHLAFGDDEDIDEVMFVE</sequence>
<protein>
    <recommendedName>
        <fullName evidence="4">RING-type E3 ubiquitin transferase</fullName>
        <ecNumber evidence="4">2.3.2.27</ecNumber>
    </recommendedName>
</protein>
<feature type="transmembrane region" description="Helical" evidence="14">
    <location>
        <begin position="1004"/>
        <end position="1022"/>
    </location>
</feature>
<dbReference type="GO" id="GO:0008270">
    <property type="term" value="F:zinc ion binding"/>
    <property type="evidence" value="ECO:0007669"/>
    <property type="project" value="UniProtKB-KW"/>
</dbReference>
<dbReference type="FunFam" id="3.30.40.10:FF:000287">
    <property type="entry name" value="RING finger membrane protein"/>
    <property type="match status" value="1"/>
</dbReference>
<dbReference type="InterPro" id="IPR011016">
    <property type="entry name" value="Znf_RING-CH"/>
</dbReference>
<dbReference type="SUPFAM" id="SSF57850">
    <property type="entry name" value="RING/U-box"/>
    <property type="match status" value="1"/>
</dbReference>
<accession>A0AAJ8KVG0</accession>
<feature type="region of interest" description="Disordered" evidence="13">
    <location>
        <begin position="361"/>
        <end position="385"/>
    </location>
</feature>
<feature type="compositionally biased region" description="Acidic residues" evidence="13">
    <location>
        <begin position="1470"/>
        <end position="1485"/>
    </location>
</feature>
<feature type="region of interest" description="Disordered" evidence="13">
    <location>
        <begin position="1449"/>
        <end position="1498"/>
    </location>
</feature>
<feature type="compositionally biased region" description="Pro residues" evidence="13">
    <location>
        <begin position="552"/>
        <end position="564"/>
    </location>
</feature>
<evidence type="ECO:0000256" key="9">
    <source>
        <dbReference type="ARBA" id="ARBA00022786"/>
    </source>
</evidence>
<dbReference type="Pfam" id="PF12906">
    <property type="entry name" value="RINGv"/>
    <property type="match status" value="1"/>
</dbReference>
<evidence type="ECO:0000256" key="10">
    <source>
        <dbReference type="ARBA" id="ARBA00022833"/>
    </source>
</evidence>
<evidence type="ECO:0000256" key="1">
    <source>
        <dbReference type="ARBA" id="ARBA00000900"/>
    </source>
</evidence>
<dbReference type="Gene3D" id="3.30.40.10">
    <property type="entry name" value="Zinc/RING finger domain, C3HC4 (zinc finger)"/>
    <property type="match status" value="1"/>
</dbReference>
<dbReference type="PANTHER" id="PTHR13145">
    <property type="entry name" value="SSM4 PROTEIN"/>
    <property type="match status" value="1"/>
</dbReference>
<comment type="subcellular location">
    <subcellularLocation>
        <location evidence="2">Membrane</location>
        <topology evidence="2">Multi-pass membrane protein</topology>
    </subcellularLocation>
</comment>
<feature type="region of interest" description="Disordered" evidence="13">
    <location>
        <begin position="433"/>
        <end position="582"/>
    </location>
</feature>
<feature type="transmembrane region" description="Helical" evidence="14">
    <location>
        <begin position="1253"/>
        <end position="1277"/>
    </location>
</feature>